<proteinExistence type="predicted"/>
<reference evidence="3" key="4">
    <citation type="submission" date="2015-06" db="UniProtKB">
        <authorList>
            <consortium name="EnsemblMetazoa"/>
        </authorList>
    </citation>
    <scope>IDENTIFICATION</scope>
</reference>
<dbReference type="Proteomes" id="UP000000673">
    <property type="component" value="Unassembled WGS sequence"/>
</dbReference>
<dbReference type="InterPro" id="IPR008042">
    <property type="entry name" value="Retrotrans_Pao"/>
</dbReference>
<dbReference type="VEuPathDB" id="VectorBase:ADAR2_001740"/>
<dbReference type="PANTHER" id="PTHR47331">
    <property type="entry name" value="PHD-TYPE DOMAIN-CONTAINING PROTEIN"/>
    <property type="match status" value="1"/>
</dbReference>
<sequence>MNNIMARYFTAEDFGVKPAPVVESEEVATAKKTLESTLVLKGDRFEVGLLWQSDQLRKRAKPARGAGKEAREAAGPSGLTPSELLRKDVFYVPHFIVESKKPRIVFDAAAQVRGASLNSQLLPGPDNLTLLFGVLIRCREQQIAVAKDIQEMFHRVKVRESDQHFQRVLWRDCESGRDPDVYVVQVLTFGATCSPSCAQAAKNRNAEELAGRYPLARDAIQRQHYVDVYIGSFANLETAKETVSQVVRAHEKGGFRIRNFITNNHQLLASIPQDRRQPSDTQLMLEEKTASFERILGVWVPRELSEGGPRHPPPTKREVLSFVMSVVFDPLGLISHVAIHGRILMREIHVAMEEWDELIPERLSGTWESFLRQLEILKGLTVPRCIKIHAAESIQLHTFVDASEVVAVCVYVGSAASGQRFVQLIAAKCGSPPSPRTTSDVGRPRRGPSPRTSRRRLIRHIAYLKSVRFLRVRGSGATFHKHFSVADLDEAREAMYRKAQRDVYAEEIAAIREQGHVAKGSSVASLNPFLDCLSPFLDERGVMRACGTLENASALGRDARTPILLPQKHKVTKLLVREYHERGLHQGDNAIIAAATVHQAGRTQGPGCLRRCPALVRHSLPHVGVAPGGVPPFTRPIPLYRQHPAP</sequence>
<organism evidence="2">
    <name type="scientific">Anopheles darlingi</name>
    <name type="common">Mosquito</name>
    <dbReference type="NCBI Taxonomy" id="43151"/>
    <lineage>
        <taxon>Eukaryota</taxon>
        <taxon>Metazoa</taxon>
        <taxon>Ecdysozoa</taxon>
        <taxon>Arthropoda</taxon>
        <taxon>Hexapoda</taxon>
        <taxon>Insecta</taxon>
        <taxon>Pterygota</taxon>
        <taxon>Neoptera</taxon>
        <taxon>Endopterygota</taxon>
        <taxon>Diptera</taxon>
        <taxon>Nematocera</taxon>
        <taxon>Culicoidea</taxon>
        <taxon>Culicidae</taxon>
        <taxon>Anophelinae</taxon>
        <taxon>Anopheles</taxon>
    </lineage>
</organism>
<dbReference type="InterPro" id="IPR043502">
    <property type="entry name" value="DNA/RNA_pol_sf"/>
</dbReference>
<dbReference type="EnsemblMetazoa" id="ADAC000862-RA">
    <property type="protein sequence ID" value="ADAC000862-PA"/>
    <property type="gene ID" value="ADAC000862"/>
</dbReference>
<dbReference type="eggNOG" id="KOG0017">
    <property type="taxonomic scope" value="Eukaryota"/>
</dbReference>
<reference evidence="2 4" key="1">
    <citation type="journal article" date="2010" name="BMC Genomics">
        <title>Combination of measures distinguishes pre-miRNAs from other stem-loops in the genome of the newly sequenced Anopheles darlingi.</title>
        <authorList>
            <person name="Mendes N.D."/>
            <person name="Freitas A.T."/>
            <person name="Vasconcelos A.T."/>
            <person name="Sagot M.F."/>
        </authorList>
    </citation>
    <scope>NUCLEOTIDE SEQUENCE</scope>
</reference>
<dbReference type="VEuPathDB" id="VectorBase:ADAC000862"/>
<reference evidence="2" key="2">
    <citation type="submission" date="2010-05" db="EMBL/GenBank/DDBJ databases">
        <authorList>
            <person name="Almeida L.G."/>
            <person name="Nicolas M.F."/>
            <person name="Souza R.C."/>
            <person name="Vasconcelos A.T.R."/>
        </authorList>
    </citation>
    <scope>NUCLEOTIDE SEQUENCE</scope>
</reference>
<gene>
    <name evidence="2" type="ORF">AND_000862</name>
</gene>
<evidence type="ECO:0000313" key="3">
    <source>
        <dbReference type="EnsemblMetazoa" id="ADAC000862-PA"/>
    </source>
</evidence>
<dbReference type="STRING" id="43151.W5JSI0"/>
<name>W5JSI0_ANODA</name>
<protein>
    <submittedName>
        <fullName evidence="2 3">Uncharacterized protein</fullName>
    </submittedName>
</protein>
<dbReference type="AlphaFoldDB" id="W5JSI0"/>
<dbReference type="SUPFAM" id="SSF56672">
    <property type="entry name" value="DNA/RNA polymerases"/>
    <property type="match status" value="1"/>
</dbReference>
<dbReference type="VEuPathDB" id="VectorBase:ADAR2_001500"/>
<dbReference type="GO" id="GO:0071897">
    <property type="term" value="P:DNA biosynthetic process"/>
    <property type="evidence" value="ECO:0007669"/>
    <property type="project" value="UniProtKB-ARBA"/>
</dbReference>
<evidence type="ECO:0000313" key="2">
    <source>
        <dbReference type="EMBL" id="ETN67332.1"/>
    </source>
</evidence>
<feature type="region of interest" description="Disordered" evidence="1">
    <location>
        <begin position="60"/>
        <end position="79"/>
    </location>
</feature>
<feature type="region of interest" description="Disordered" evidence="1">
    <location>
        <begin position="431"/>
        <end position="452"/>
    </location>
</feature>
<dbReference type="OMA" id="HFIVESK"/>
<accession>W5JSI0</accession>
<evidence type="ECO:0000256" key="1">
    <source>
        <dbReference type="SAM" id="MobiDB-lite"/>
    </source>
</evidence>
<dbReference type="EMBL" id="ADMH02000221">
    <property type="protein sequence ID" value="ETN67332.1"/>
    <property type="molecule type" value="Genomic_DNA"/>
</dbReference>
<evidence type="ECO:0000313" key="4">
    <source>
        <dbReference type="Proteomes" id="UP000000673"/>
    </source>
</evidence>
<keyword evidence="4" id="KW-1185">Reference proteome</keyword>
<reference evidence="2" key="3">
    <citation type="journal article" date="2013" name="Nucleic Acids Res.">
        <title>The genome of Anopheles darlingi, the main neotropical malaria vector.</title>
        <authorList>
            <person name="Marinotti O."/>
            <person name="Cerqueira G.C."/>
            <person name="de Almeida L.G."/>
            <person name="Ferro M.I."/>
            <person name="Loreto E.L."/>
            <person name="Zaha A."/>
            <person name="Teixeira S.M."/>
            <person name="Wespiser A.R."/>
            <person name="Almeida E Silva A."/>
            <person name="Schlindwein A.D."/>
            <person name="Pacheco A.C."/>
            <person name="Silva A.L."/>
            <person name="Graveley B.R."/>
            <person name="Walenz B.P."/>
            <person name="Lima Bde A."/>
            <person name="Ribeiro C.A."/>
            <person name="Nunes-Silva C.G."/>
            <person name="de Carvalho C.R."/>
            <person name="Soares C.M."/>
            <person name="de Menezes C.B."/>
            <person name="Matiolli C."/>
            <person name="Caffrey D."/>
            <person name="Araujo D.A."/>
            <person name="de Oliveira D.M."/>
            <person name="Golenbock D."/>
            <person name="Grisard E.C."/>
            <person name="Fantinatti-Garboggini F."/>
            <person name="de Carvalho F.M."/>
            <person name="Barcellos F.G."/>
            <person name="Prosdocimi F."/>
            <person name="May G."/>
            <person name="Azevedo Junior G.M."/>
            <person name="Guimaraes G.M."/>
            <person name="Goldman G.H."/>
            <person name="Padilha I.Q."/>
            <person name="Batista Jda S."/>
            <person name="Ferro J.A."/>
            <person name="Ribeiro J.M."/>
            <person name="Fietto J.L."/>
            <person name="Dabbas K.M."/>
            <person name="Cerdeira L."/>
            <person name="Agnez-Lima L.F."/>
            <person name="Brocchi M."/>
            <person name="de Carvalho M.O."/>
            <person name="Teixeira Mde M."/>
            <person name="Diniz Maia Mde M."/>
            <person name="Goldman M.H."/>
            <person name="Cruz Schneider M.P."/>
            <person name="Felipe M.S."/>
            <person name="Hungria M."/>
            <person name="Nicolas M.F."/>
            <person name="Pereira M."/>
            <person name="Montes M.A."/>
            <person name="Cantao M.E."/>
            <person name="Vincentz M."/>
            <person name="Rafael M.S."/>
            <person name="Silverman N."/>
            <person name="Stoco P.H."/>
            <person name="Souza R.C."/>
            <person name="Vicentini R."/>
            <person name="Gazzinelli R.T."/>
            <person name="Neves Rde O."/>
            <person name="Silva R."/>
            <person name="Astolfi-Filho S."/>
            <person name="Maciel T.E."/>
            <person name="Urmenyi T.P."/>
            <person name="Tadei W.P."/>
            <person name="Camargo E.P."/>
            <person name="de Vasconcelos A.T."/>
        </authorList>
    </citation>
    <scope>NUCLEOTIDE SEQUENCE</scope>
</reference>
<dbReference type="HOGENOM" id="CLU_424031_0_0_1"/>
<dbReference type="Pfam" id="PF05380">
    <property type="entry name" value="Peptidase_A17"/>
    <property type="match status" value="1"/>
</dbReference>